<dbReference type="STRING" id="304371.MCP_0509"/>
<dbReference type="FunCoup" id="D1YVV9">
    <property type="interactions" value="53"/>
</dbReference>
<dbReference type="PANTHER" id="PTHR30389">
    <property type="entry name" value="FUMARATE HYDRATASE-RELATED"/>
    <property type="match status" value="1"/>
</dbReference>
<dbReference type="InterPro" id="IPR004646">
    <property type="entry name" value="Fe-S_hydro-lyase_TtdA-typ_cat"/>
</dbReference>
<keyword evidence="6" id="KW-0456">Lyase</keyword>
<reference evidence="8 9" key="2">
    <citation type="journal article" date="2008" name="Int. J. Syst. Evol. Microbiol.">
        <title>Methanocella paludicola gen. nov., sp. nov., a methane-producing archaeon, the first isolate of the lineage 'Rice Cluster I', and proposal of the new archaeal order Methanocellales ord. nov.</title>
        <authorList>
            <person name="Sakai S."/>
            <person name="Imachi H."/>
            <person name="Hanada S."/>
            <person name="Ohashi A."/>
            <person name="Harada H."/>
            <person name="Kamagata Y."/>
        </authorList>
    </citation>
    <scope>NUCLEOTIDE SEQUENCE [LARGE SCALE GENOMIC DNA]</scope>
    <source>
        <strain evidence="9">DSM 17711 / JCM 13418 / NBRC 101707 / SANAE</strain>
    </source>
</reference>
<evidence type="ECO:0000256" key="2">
    <source>
        <dbReference type="ARBA" id="ARBA00022485"/>
    </source>
</evidence>
<keyword evidence="4" id="KW-0408">Iron</keyword>
<dbReference type="Pfam" id="PF05681">
    <property type="entry name" value="Fumerase"/>
    <property type="match status" value="1"/>
</dbReference>
<feature type="domain" description="Fe-S hydro-lyase tartrate dehydratase alpha-type catalytic" evidence="7">
    <location>
        <begin position="14"/>
        <end position="277"/>
    </location>
</feature>
<name>D1YVV9_METPS</name>
<dbReference type="InParanoid" id="D1YVV9"/>
<dbReference type="GO" id="GO:0016829">
    <property type="term" value="F:lyase activity"/>
    <property type="evidence" value="ECO:0007669"/>
    <property type="project" value="UniProtKB-KW"/>
</dbReference>
<reference evidence="8 9" key="1">
    <citation type="journal article" date="2007" name="Appl. Environ. Microbiol.">
        <title>Isolation of key methanogens for global methane emission from rice paddy fields: a novel isolate affiliated with the clone cluster rice cluster I.</title>
        <authorList>
            <person name="Sakai S."/>
            <person name="Imachi H."/>
            <person name="Sekiguchi Y."/>
            <person name="Ohashi A."/>
            <person name="Harada H."/>
            <person name="Kamagata Y."/>
        </authorList>
    </citation>
    <scope>NUCLEOTIDE SEQUENCE [LARGE SCALE GENOMIC DNA]</scope>
    <source>
        <strain evidence="9">DSM 17711 / JCM 13418 / NBRC 101707 / SANAE</strain>
    </source>
</reference>
<reference evidence="9" key="3">
    <citation type="journal article" date="2011" name="PLoS ONE">
        <title>Genome sequence of a mesophilic hydrogenotrophic methanogen Methanocella paludicola, the first cultivated representative of the order Methanocellales.</title>
        <authorList>
            <person name="Sakai S."/>
            <person name="Takaki Y."/>
            <person name="Shimamura S."/>
            <person name="Sekine M."/>
            <person name="Tajima T."/>
            <person name="Kosugi H."/>
            <person name="Ichikawa N."/>
            <person name="Tasumi E."/>
            <person name="Hiraki A.T."/>
            <person name="Shimizu A."/>
            <person name="Kato Y."/>
            <person name="Nishiko R."/>
            <person name="Mori K."/>
            <person name="Fujita N."/>
            <person name="Imachi H."/>
            <person name="Takai K."/>
        </authorList>
    </citation>
    <scope>NUCLEOTIDE SEQUENCE [LARGE SCALE GENOMIC DNA]</scope>
    <source>
        <strain evidence="9">DSM 17711 / JCM 13418 / NBRC 101707 / SANAE</strain>
    </source>
</reference>
<dbReference type="KEGG" id="mpd:MCP_0509"/>
<comment type="similarity">
    <text evidence="1">Belongs to the class-I fumarase family.</text>
</comment>
<evidence type="ECO:0000256" key="3">
    <source>
        <dbReference type="ARBA" id="ARBA00022723"/>
    </source>
</evidence>
<sequence>MSSYMEDRLIEETAIALLRRSVAVLPPDVLAALEGSLLLERDPTAKRELERIIANVKEAGACTLPMCQDTGLPVFFAKMGFAVPGFEEAVARGVRRATEEIPLRKNAVHPITRRNTGDNTGKGMPYIYYSFEASDHIDLTVMPKGGGSENMSALAMLNPSAGIAGIKRFVLETVVNAGSKPCPPVIVGVGIGGTADECMALAKKAVLRPVGSRSPEPEVARLEMELLYAINRTGIGPMGLGGDTTALAVHIEYAYCHTASLPVAVSFQCYAARRAHARIYKDGSVEMGGE</sequence>
<accession>D1YVV9</accession>
<dbReference type="PANTHER" id="PTHR30389:SF17">
    <property type="entry name" value="L(+)-TARTRATE DEHYDRATASE SUBUNIT ALPHA-RELATED"/>
    <property type="match status" value="1"/>
</dbReference>
<keyword evidence="9" id="KW-1185">Reference proteome</keyword>
<dbReference type="Proteomes" id="UP000001882">
    <property type="component" value="Chromosome"/>
</dbReference>
<keyword evidence="3" id="KW-0479">Metal-binding</keyword>
<dbReference type="EMBL" id="AP011532">
    <property type="protein sequence ID" value="BAI60581.1"/>
    <property type="molecule type" value="Genomic_DNA"/>
</dbReference>
<evidence type="ECO:0000313" key="9">
    <source>
        <dbReference type="Proteomes" id="UP000001882"/>
    </source>
</evidence>
<proteinExistence type="inferred from homology"/>
<dbReference type="PATRIC" id="fig|304371.9.peg.523"/>
<organism evidence="8 9">
    <name type="scientific">Methanocella paludicola (strain DSM 17711 / JCM 13418 / NBRC 101707 / SANAE)</name>
    <dbReference type="NCBI Taxonomy" id="304371"/>
    <lineage>
        <taxon>Archaea</taxon>
        <taxon>Methanobacteriati</taxon>
        <taxon>Methanobacteriota</taxon>
        <taxon>Stenosarchaea group</taxon>
        <taxon>Methanomicrobia</taxon>
        <taxon>Methanocellales</taxon>
        <taxon>Methanocellaceae</taxon>
        <taxon>Methanocella</taxon>
    </lineage>
</organism>
<dbReference type="eggNOG" id="arCOG04407">
    <property type="taxonomic scope" value="Archaea"/>
</dbReference>
<keyword evidence="5" id="KW-0411">Iron-sulfur</keyword>
<evidence type="ECO:0000313" key="8">
    <source>
        <dbReference type="EMBL" id="BAI60581.1"/>
    </source>
</evidence>
<keyword evidence="2" id="KW-0004">4Fe-4S</keyword>
<evidence type="ECO:0000259" key="7">
    <source>
        <dbReference type="Pfam" id="PF05681"/>
    </source>
</evidence>
<evidence type="ECO:0000256" key="1">
    <source>
        <dbReference type="ARBA" id="ARBA00008876"/>
    </source>
</evidence>
<dbReference type="NCBIfam" id="NF004885">
    <property type="entry name" value="PRK06246.1"/>
    <property type="match status" value="1"/>
</dbReference>
<protein>
    <submittedName>
        <fullName evidence="8">Fumarate hydratase class I alpha subunit</fullName>
    </submittedName>
</protein>
<dbReference type="GO" id="GO:0051539">
    <property type="term" value="F:4 iron, 4 sulfur cluster binding"/>
    <property type="evidence" value="ECO:0007669"/>
    <property type="project" value="UniProtKB-KW"/>
</dbReference>
<dbReference type="AlphaFoldDB" id="D1YVV9"/>
<gene>
    <name evidence="8" type="ordered locus">MCP_0509</name>
</gene>
<evidence type="ECO:0000256" key="4">
    <source>
        <dbReference type="ARBA" id="ARBA00023004"/>
    </source>
</evidence>
<evidence type="ECO:0000256" key="6">
    <source>
        <dbReference type="ARBA" id="ARBA00023239"/>
    </source>
</evidence>
<evidence type="ECO:0000256" key="5">
    <source>
        <dbReference type="ARBA" id="ARBA00023014"/>
    </source>
</evidence>
<dbReference type="NCBIfam" id="TIGR00722">
    <property type="entry name" value="ttdA_fumA_fumB"/>
    <property type="match status" value="1"/>
</dbReference>
<dbReference type="GO" id="GO:0046872">
    <property type="term" value="F:metal ion binding"/>
    <property type="evidence" value="ECO:0007669"/>
    <property type="project" value="UniProtKB-KW"/>
</dbReference>
<dbReference type="InterPro" id="IPR051208">
    <property type="entry name" value="Class-I_Fumarase/Tartrate_DH"/>
</dbReference>